<dbReference type="EMBL" id="CP140152">
    <property type="protein sequence ID" value="WQH06811.1"/>
    <property type="molecule type" value="Genomic_DNA"/>
</dbReference>
<dbReference type="NCBIfam" id="TIGR00254">
    <property type="entry name" value="GGDEF"/>
    <property type="match status" value="1"/>
</dbReference>
<name>A0ABZ0Y432_9BURK</name>
<dbReference type="PROSITE" id="PS50883">
    <property type="entry name" value="EAL"/>
    <property type="match status" value="1"/>
</dbReference>
<sequence length="578" mass="63223">MQQSPTPQTPRDLLHELDHFMEEAGDVVFRLDATGAVAYASKRATTLIGRLAPLTGLSLARLVSDDHHASITAALAEAQATRTPQLLQVRIKAPESEVWHELRISFLPQTGGTLVVGRNMSQQQATEERLRHLATHDALTELPNRLLLSDRIRMVIANARRSGQGFSVATIGLDSFKKVNDGLGHPVGDALLQMAAARLRKTLRDSDTLARVGGDEFVAILPGTHTEAQIKLVTGRLIASLQSPFDIGKHTIYVGASVGVSIYPLHAEDEVRLVALADAAMSRAKETGKARCVVYSPSHAGPPQHDISLEAAMFQAVREGEFLLYYQPIVDAPTREIQGFETLMRWKHPTLGMVPPVRFIPIAEANGLINLLGAWALKAACVQLRQFEEVARRSLYISVNISPRQFRNDKFLDVLDDALAFSGLPGEQLVLEITEGTLMIDPVHAESILSKMAERRARIAIDDFGTGYSSLAYLKRFPISVLKIDRAFIRDLPGSQKDGAICSTVLDLSRHLDLSVVAEGVETEEQMGWLNDRGCQYIQGYLTGKPMPANVAMAALRESIHAKLVPHVPPAQAAQVTP</sequence>
<dbReference type="PROSITE" id="PS50887">
    <property type="entry name" value="GGDEF"/>
    <property type="match status" value="1"/>
</dbReference>
<evidence type="ECO:0000313" key="5">
    <source>
        <dbReference type="Proteomes" id="UP001326110"/>
    </source>
</evidence>
<dbReference type="InterPro" id="IPR013656">
    <property type="entry name" value="PAS_4"/>
</dbReference>
<feature type="domain" description="EAL" evidence="2">
    <location>
        <begin position="306"/>
        <end position="560"/>
    </location>
</feature>
<dbReference type="Pfam" id="PF00563">
    <property type="entry name" value="EAL"/>
    <property type="match status" value="1"/>
</dbReference>
<evidence type="ECO:0000259" key="1">
    <source>
        <dbReference type="PROSITE" id="PS50112"/>
    </source>
</evidence>
<dbReference type="PANTHER" id="PTHR44757">
    <property type="entry name" value="DIGUANYLATE CYCLASE DGCP"/>
    <property type="match status" value="1"/>
</dbReference>
<keyword evidence="5" id="KW-1185">Reference proteome</keyword>
<dbReference type="SMART" id="SM00091">
    <property type="entry name" value="PAS"/>
    <property type="match status" value="1"/>
</dbReference>
<accession>A0ABZ0Y432</accession>
<dbReference type="InterPro" id="IPR029787">
    <property type="entry name" value="Nucleotide_cyclase"/>
</dbReference>
<protein>
    <submittedName>
        <fullName evidence="4">EAL domain-containing protein</fullName>
    </submittedName>
</protein>
<dbReference type="PANTHER" id="PTHR44757:SF2">
    <property type="entry name" value="BIOFILM ARCHITECTURE MAINTENANCE PROTEIN MBAA"/>
    <property type="match status" value="1"/>
</dbReference>
<dbReference type="InterPro" id="IPR052155">
    <property type="entry name" value="Biofilm_reg_signaling"/>
</dbReference>
<evidence type="ECO:0000259" key="2">
    <source>
        <dbReference type="PROSITE" id="PS50883"/>
    </source>
</evidence>
<dbReference type="SMART" id="SM00267">
    <property type="entry name" value="GGDEF"/>
    <property type="match status" value="1"/>
</dbReference>
<dbReference type="InterPro" id="IPR035919">
    <property type="entry name" value="EAL_sf"/>
</dbReference>
<dbReference type="SMART" id="SM00052">
    <property type="entry name" value="EAL"/>
    <property type="match status" value="1"/>
</dbReference>
<dbReference type="RefSeq" id="WP_322534554.1">
    <property type="nucleotide sequence ID" value="NZ_CP140152.1"/>
</dbReference>
<feature type="domain" description="PAS" evidence="1">
    <location>
        <begin position="13"/>
        <end position="49"/>
    </location>
</feature>
<dbReference type="Pfam" id="PF00990">
    <property type="entry name" value="GGDEF"/>
    <property type="match status" value="1"/>
</dbReference>
<dbReference type="InterPro" id="IPR001633">
    <property type="entry name" value="EAL_dom"/>
</dbReference>
<dbReference type="InterPro" id="IPR035965">
    <property type="entry name" value="PAS-like_dom_sf"/>
</dbReference>
<dbReference type="Gene3D" id="3.30.450.20">
    <property type="entry name" value="PAS domain"/>
    <property type="match status" value="1"/>
</dbReference>
<dbReference type="InterPro" id="IPR000160">
    <property type="entry name" value="GGDEF_dom"/>
</dbReference>
<dbReference type="Gene3D" id="3.30.70.270">
    <property type="match status" value="1"/>
</dbReference>
<dbReference type="SUPFAM" id="SSF55785">
    <property type="entry name" value="PYP-like sensor domain (PAS domain)"/>
    <property type="match status" value="1"/>
</dbReference>
<evidence type="ECO:0000259" key="3">
    <source>
        <dbReference type="PROSITE" id="PS50887"/>
    </source>
</evidence>
<dbReference type="SUPFAM" id="SSF141868">
    <property type="entry name" value="EAL domain-like"/>
    <property type="match status" value="1"/>
</dbReference>
<dbReference type="InterPro" id="IPR043128">
    <property type="entry name" value="Rev_trsase/Diguanyl_cyclase"/>
</dbReference>
<organism evidence="4 5">
    <name type="scientific">Duganella zoogloeoides</name>
    <dbReference type="NCBI Taxonomy" id="75659"/>
    <lineage>
        <taxon>Bacteria</taxon>
        <taxon>Pseudomonadati</taxon>
        <taxon>Pseudomonadota</taxon>
        <taxon>Betaproteobacteria</taxon>
        <taxon>Burkholderiales</taxon>
        <taxon>Oxalobacteraceae</taxon>
        <taxon>Telluria group</taxon>
        <taxon>Duganella</taxon>
    </lineage>
</organism>
<dbReference type="CDD" id="cd01949">
    <property type="entry name" value="GGDEF"/>
    <property type="match status" value="1"/>
</dbReference>
<dbReference type="Pfam" id="PF08448">
    <property type="entry name" value="PAS_4"/>
    <property type="match status" value="1"/>
</dbReference>
<dbReference type="PROSITE" id="PS50112">
    <property type="entry name" value="PAS"/>
    <property type="match status" value="1"/>
</dbReference>
<proteinExistence type="predicted"/>
<dbReference type="SUPFAM" id="SSF55073">
    <property type="entry name" value="Nucleotide cyclase"/>
    <property type="match status" value="1"/>
</dbReference>
<dbReference type="Gene3D" id="3.20.20.450">
    <property type="entry name" value="EAL domain"/>
    <property type="match status" value="1"/>
</dbReference>
<dbReference type="Proteomes" id="UP001326110">
    <property type="component" value="Chromosome"/>
</dbReference>
<dbReference type="CDD" id="cd00130">
    <property type="entry name" value="PAS"/>
    <property type="match status" value="1"/>
</dbReference>
<dbReference type="InterPro" id="IPR000014">
    <property type="entry name" value="PAS"/>
</dbReference>
<feature type="domain" description="GGDEF" evidence="3">
    <location>
        <begin position="164"/>
        <end position="297"/>
    </location>
</feature>
<evidence type="ECO:0000313" key="4">
    <source>
        <dbReference type="EMBL" id="WQH06811.1"/>
    </source>
</evidence>
<dbReference type="CDD" id="cd01948">
    <property type="entry name" value="EAL"/>
    <property type="match status" value="1"/>
</dbReference>
<gene>
    <name evidence="4" type="ORF">SR858_10920</name>
</gene>
<reference evidence="4 5" key="1">
    <citation type="submission" date="2023-11" db="EMBL/GenBank/DDBJ databases">
        <title>MicrobeMod: A computational toolkit for identifying prokaryotic methylation and restriction-modification with nanopore sequencing.</title>
        <authorList>
            <person name="Crits-Christoph A."/>
            <person name="Kang S.C."/>
            <person name="Lee H."/>
            <person name="Ostrov N."/>
        </authorList>
    </citation>
    <scope>NUCLEOTIDE SEQUENCE [LARGE SCALE GENOMIC DNA]</scope>
    <source>
        <strain evidence="4 5">ATCC 25935</strain>
    </source>
</reference>